<dbReference type="EMBL" id="BSPC01000048">
    <property type="protein sequence ID" value="GLS21426.1"/>
    <property type="molecule type" value="Genomic_DNA"/>
</dbReference>
<dbReference type="InterPro" id="IPR046335">
    <property type="entry name" value="LacI/GalR-like_sensor"/>
</dbReference>
<dbReference type="Pfam" id="PF13377">
    <property type="entry name" value="Peripla_BP_3"/>
    <property type="match status" value="1"/>
</dbReference>
<name>A0ABQ6CT99_9HYPH</name>
<dbReference type="PANTHER" id="PTHR30146:SF109">
    <property type="entry name" value="HTH-TYPE TRANSCRIPTIONAL REGULATOR GALS"/>
    <property type="match status" value="1"/>
</dbReference>
<dbReference type="PANTHER" id="PTHR30146">
    <property type="entry name" value="LACI-RELATED TRANSCRIPTIONAL REPRESSOR"/>
    <property type="match status" value="1"/>
</dbReference>
<dbReference type="CDD" id="cd01392">
    <property type="entry name" value="HTH_LacI"/>
    <property type="match status" value="1"/>
</dbReference>
<evidence type="ECO:0000256" key="2">
    <source>
        <dbReference type="ARBA" id="ARBA00023125"/>
    </source>
</evidence>
<keyword evidence="2" id="KW-0238">DNA-binding</keyword>
<evidence type="ECO:0000313" key="5">
    <source>
        <dbReference type="EMBL" id="GLS21426.1"/>
    </source>
</evidence>
<accession>A0ABQ6CT99</accession>
<evidence type="ECO:0000313" key="6">
    <source>
        <dbReference type="Proteomes" id="UP001156882"/>
    </source>
</evidence>
<dbReference type="InterPro" id="IPR000843">
    <property type="entry name" value="HTH_LacI"/>
</dbReference>
<dbReference type="SMART" id="SM00354">
    <property type="entry name" value="HTH_LACI"/>
    <property type="match status" value="1"/>
</dbReference>
<proteinExistence type="predicted"/>
<dbReference type="Gene3D" id="1.10.260.40">
    <property type="entry name" value="lambda repressor-like DNA-binding domains"/>
    <property type="match status" value="1"/>
</dbReference>
<gene>
    <name evidence="5" type="ORF">GCM10007874_44430</name>
</gene>
<dbReference type="SUPFAM" id="SSF47413">
    <property type="entry name" value="lambda repressor-like DNA-binding domains"/>
    <property type="match status" value="1"/>
</dbReference>
<protein>
    <submittedName>
        <fullName evidence="5">LacI family transcriptional regulator</fullName>
    </submittedName>
</protein>
<evidence type="ECO:0000256" key="3">
    <source>
        <dbReference type="ARBA" id="ARBA00023163"/>
    </source>
</evidence>
<dbReference type="Pfam" id="PF00356">
    <property type="entry name" value="LacI"/>
    <property type="match status" value="1"/>
</dbReference>
<dbReference type="RefSeq" id="WP_284314464.1">
    <property type="nucleotide sequence ID" value="NZ_BSPC01000048.1"/>
</dbReference>
<dbReference type="SUPFAM" id="SSF53822">
    <property type="entry name" value="Periplasmic binding protein-like I"/>
    <property type="match status" value="1"/>
</dbReference>
<evidence type="ECO:0000256" key="1">
    <source>
        <dbReference type="ARBA" id="ARBA00023015"/>
    </source>
</evidence>
<dbReference type="Gene3D" id="3.40.50.2300">
    <property type="match status" value="2"/>
</dbReference>
<dbReference type="InterPro" id="IPR028082">
    <property type="entry name" value="Peripla_BP_I"/>
</dbReference>
<sequence length="336" mass="36046">MPTLRDVARLAGVSTATVSATLSGAAFVSEALQARVREAVDRLGYSPHGIARSLKSGSSRLVGLVIPDVTNPFFTNLVHGVEQLTRQDGYSMLLCDTGFDVVREREMLSLMRMQRVDGIVLCPAGDIQDYREVFAIGRGTPIVLVDSAPPGASVDSVVIDNFAAAFEATSHLIDLGHRHIAAVAGPRQGLSSIERTRGFLAALEARGVPLRPDSIVHADFHEEGAYDAVAALIEKPQWATALFIANNQMLVGVMRRLHDAGLSVPKDISVAAIDDFPWASAFRPALTTMRQPVEALAAQAVERLRARMAGDLSEPRRIELAASLIVRDSVARIAPG</sequence>
<dbReference type="PROSITE" id="PS50932">
    <property type="entry name" value="HTH_LACI_2"/>
    <property type="match status" value="1"/>
</dbReference>
<keyword evidence="1" id="KW-0805">Transcription regulation</keyword>
<feature type="domain" description="HTH lacI-type" evidence="4">
    <location>
        <begin position="2"/>
        <end position="56"/>
    </location>
</feature>
<evidence type="ECO:0000259" key="4">
    <source>
        <dbReference type="PROSITE" id="PS50932"/>
    </source>
</evidence>
<comment type="caution">
    <text evidence="5">The sequence shown here is derived from an EMBL/GenBank/DDBJ whole genome shotgun (WGS) entry which is preliminary data.</text>
</comment>
<dbReference type="Proteomes" id="UP001156882">
    <property type="component" value="Unassembled WGS sequence"/>
</dbReference>
<reference evidence="6" key="1">
    <citation type="journal article" date="2019" name="Int. J. Syst. Evol. Microbiol.">
        <title>The Global Catalogue of Microorganisms (GCM) 10K type strain sequencing project: providing services to taxonomists for standard genome sequencing and annotation.</title>
        <authorList>
            <consortium name="The Broad Institute Genomics Platform"/>
            <consortium name="The Broad Institute Genome Sequencing Center for Infectious Disease"/>
            <person name="Wu L."/>
            <person name="Ma J."/>
        </authorList>
    </citation>
    <scope>NUCLEOTIDE SEQUENCE [LARGE SCALE GENOMIC DNA]</scope>
    <source>
        <strain evidence="6">NBRC 101365</strain>
    </source>
</reference>
<dbReference type="CDD" id="cd06267">
    <property type="entry name" value="PBP1_LacI_sugar_binding-like"/>
    <property type="match status" value="1"/>
</dbReference>
<organism evidence="5 6">
    <name type="scientific">Labrys miyagiensis</name>
    <dbReference type="NCBI Taxonomy" id="346912"/>
    <lineage>
        <taxon>Bacteria</taxon>
        <taxon>Pseudomonadati</taxon>
        <taxon>Pseudomonadota</taxon>
        <taxon>Alphaproteobacteria</taxon>
        <taxon>Hyphomicrobiales</taxon>
        <taxon>Xanthobacteraceae</taxon>
        <taxon>Labrys</taxon>
    </lineage>
</organism>
<dbReference type="InterPro" id="IPR010982">
    <property type="entry name" value="Lambda_DNA-bd_dom_sf"/>
</dbReference>
<keyword evidence="6" id="KW-1185">Reference proteome</keyword>
<keyword evidence="3" id="KW-0804">Transcription</keyword>